<gene>
    <name evidence="2" type="ORF">TS85_23225</name>
</gene>
<dbReference type="InterPro" id="IPR037523">
    <property type="entry name" value="VOC_core"/>
</dbReference>
<accession>A0A7U5BF24</accession>
<proteinExistence type="predicted"/>
<dbReference type="AlphaFoldDB" id="A0A7U5BF24"/>
<dbReference type="Proteomes" id="UP000032300">
    <property type="component" value="Chromosome"/>
</dbReference>
<evidence type="ECO:0000259" key="1">
    <source>
        <dbReference type="PROSITE" id="PS51819"/>
    </source>
</evidence>
<organism evidence="2 3">
    <name type="scientific">Sphingomonas hengshuiensis</name>
    <dbReference type="NCBI Taxonomy" id="1609977"/>
    <lineage>
        <taxon>Bacteria</taxon>
        <taxon>Pseudomonadati</taxon>
        <taxon>Pseudomonadota</taxon>
        <taxon>Alphaproteobacteria</taxon>
        <taxon>Sphingomonadales</taxon>
        <taxon>Sphingomonadaceae</taxon>
        <taxon>Sphingomonas</taxon>
    </lineage>
</organism>
<dbReference type="InterPro" id="IPR029068">
    <property type="entry name" value="Glyas_Bleomycin-R_OHBP_Dase"/>
</dbReference>
<evidence type="ECO:0000313" key="2">
    <source>
        <dbReference type="EMBL" id="AJP74081.1"/>
    </source>
</evidence>
<reference evidence="2 3" key="2">
    <citation type="submission" date="2015-02" db="EMBL/GenBank/DDBJ databases">
        <title>The complete genome of Sphingomonas hengshuiensis sp. WHSC-8 isolated from soil of Hengshui Lake.</title>
        <authorList>
            <person name="Wei S."/>
            <person name="Guo J."/>
            <person name="Su C."/>
            <person name="Wu R."/>
            <person name="Zhang Z."/>
            <person name="Liang K."/>
            <person name="Li H."/>
            <person name="Wang T."/>
            <person name="Liu H."/>
            <person name="Zhang C."/>
            <person name="Li Z."/>
            <person name="Wang Q."/>
            <person name="Meng J."/>
        </authorList>
    </citation>
    <scope>NUCLEOTIDE SEQUENCE [LARGE SCALE GENOMIC DNA]</scope>
    <source>
        <strain evidence="2 3">WHSC-8</strain>
    </source>
</reference>
<dbReference type="SUPFAM" id="SSF54593">
    <property type="entry name" value="Glyoxalase/Bleomycin resistance protein/Dihydroxybiphenyl dioxygenase"/>
    <property type="match status" value="1"/>
</dbReference>
<dbReference type="PROSITE" id="PS51819">
    <property type="entry name" value="VOC"/>
    <property type="match status" value="1"/>
</dbReference>
<name>A0A7U5BF24_9SPHN</name>
<protein>
    <recommendedName>
        <fullName evidence="1">VOC domain-containing protein</fullName>
    </recommendedName>
</protein>
<dbReference type="KEGG" id="sphi:TS85_23225"/>
<evidence type="ECO:0000313" key="3">
    <source>
        <dbReference type="Proteomes" id="UP000032300"/>
    </source>
</evidence>
<feature type="domain" description="VOC" evidence="1">
    <location>
        <begin position="33"/>
        <end position="153"/>
    </location>
</feature>
<reference evidence="2 3" key="1">
    <citation type="journal article" date="2015" name="Int. J. Syst. Evol. Microbiol.">
        <title>Sphingomonas hengshuiensis sp. nov., isolated from lake wetland.</title>
        <authorList>
            <person name="Wei S."/>
            <person name="Wang T."/>
            <person name="Liu H."/>
            <person name="Zhang C."/>
            <person name="Guo J."/>
            <person name="Wang Q."/>
            <person name="Liang K."/>
            <person name="Zhang Z."/>
        </authorList>
    </citation>
    <scope>NUCLEOTIDE SEQUENCE [LARGE SCALE GENOMIC DNA]</scope>
    <source>
        <strain evidence="2 3">WHSC-8</strain>
    </source>
</reference>
<dbReference type="Gene3D" id="3.10.180.10">
    <property type="entry name" value="2,3-Dihydroxybiphenyl 1,2-Dioxygenase, domain 1"/>
    <property type="match status" value="1"/>
</dbReference>
<keyword evidence="3" id="KW-1185">Reference proteome</keyword>
<dbReference type="EMBL" id="CP010836">
    <property type="protein sequence ID" value="AJP74081.1"/>
    <property type="molecule type" value="Genomic_DNA"/>
</dbReference>
<sequence>MTAQPDPQVVNIHGPIISSSDLDRHLALFQALGMEEVGRISRSADETTALWGTTGQALREITLETPGFPFGVRLLRFDPGSDVQIRQPSRGSDCDALKVIDFYAPDLDVARDRIEAAGFRFKSEVAEYDTAEGRFREMHLWGPDGVVCALISGDPAFYESFATVRDRIVSEPQSISGPVQDHGATLQFFETVFGLKVIHRYGLDDDSFRDLVGTDNAIKLRAWNVGITTTEPYFGIIDYGMVAGSQTSLIDIAAPPARGLLGATLRVRDAKVIADRAGTQPVSTYVPGFGDVLVATCPAPNGGWYQAVQI</sequence>